<dbReference type="Pfam" id="PF03456">
    <property type="entry name" value="uDENN"/>
    <property type="match status" value="1"/>
</dbReference>
<proteinExistence type="predicted"/>
<evidence type="ECO:0000259" key="2">
    <source>
        <dbReference type="PROSITE" id="PS50211"/>
    </source>
</evidence>
<evidence type="ECO:0000256" key="1">
    <source>
        <dbReference type="SAM" id="Phobius"/>
    </source>
</evidence>
<dbReference type="Gene3D" id="3.40.50.11500">
    <property type="match status" value="1"/>
</dbReference>
<dbReference type="Proteomes" id="UP001608902">
    <property type="component" value="Unassembled WGS sequence"/>
</dbReference>
<dbReference type="EMBL" id="JBGFUD010000001">
    <property type="protein sequence ID" value="MFH4973292.1"/>
    <property type="molecule type" value="Genomic_DNA"/>
</dbReference>
<evidence type="ECO:0000313" key="3">
    <source>
        <dbReference type="EMBL" id="MFH4973292.1"/>
    </source>
</evidence>
<sequence length="254" mass="28269">MDDRLRDAKRLADYVVIIAFDESQLRHGVSVGCIVQRFPQEDWPDVSLSPSLDVFSQPNGWILAAEPRTPSFFVNTLTDMIGARQFAYCLQVYEPCCGSADDVEGSSEVCEVSTNDNVLYKPKVIVILSRFSYFDLFRNCLNRIHLALLEDNGTAESMIATLISSVCLAPGLPAVPFTFASERLSVRAPSYPTVPVTADKIALFVHHLGSIYNLLLILCAVLTDHKLLMRSSSLSRLSDSCFALRCLLYPFDYP</sequence>
<evidence type="ECO:0000313" key="4">
    <source>
        <dbReference type="Proteomes" id="UP001608902"/>
    </source>
</evidence>
<feature type="domain" description="UDENN" evidence="2">
    <location>
        <begin position="13"/>
        <end position="254"/>
    </location>
</feature>
<dbReference type="SMART" id="SM00800">
    <property type="entry name" value="uDENN"/>
    <property type="match status" value="1"/>
</dbReference>
<dbReference type="PROSITE" id="PS50211">
    <property type="entry name" value="DENN"/>
    <property type="match status" value="1"/>
</dbReference>
<feature type="transmembrane region" description="Helical" evidence="1">
    <location>
        <begin position="201"/>
        <end position="223"/>
    </location>
</feature>
<dbReference type="InterPro" id="IPR037516">
    <property type="entry name" value="Tripartite_DENN"/>
</dbReference>
<dbReference type="Pfam" id="PF02141">
    <property type="entry name" value="DENN"/>
    <property type="match status" value="1"/>
</dbReference>
<dbReference type="SMART" id="SM00799">
    <property type="entry name" value="DENN"/>
    <property type="match status" value="1"/>
</dbReference>
<keyword evidence="1" id="KW-0812">Transmembrane</keyword>
<dbReference type="InterPro" id="IPR043153">
    <property type="entry name" value="DENN_C"/>
</dbReference>
<dbReference type="PANTHER" id="PTHR12296:SF16">
    <property type="entry name" value="C-MYC PROMOTER-BINDING PROTEIN"/>
    <property type="match status" value="1"/>
</dbReference>
<keyword evidence="1" id="KW-1133">Transmembrane helix</keyword>
<gene>
    <name evidence="3" type="ORF">AB6A40_000001</name>
</gene>
<dbReference type="Gene3D" id="3.30.450.200">
    <property type="match status" value="1"/>
</dbReference>
<keyword evidence="1" id="KW-0472">Membrane</keyword>
<keyword evidence="4" id="KW-1185">Reference proteome</keyword>
<feature type="transmembrane region" description="Helical" evidence="1">
    <location>
        <begin position="159"/>
        <end position="181"/>
    </location>
</feature>
<dbReference type="GO" id="GO:0005085">
    <property type="term" value="F:guanyl-nucleotide exchange factor activity"/>
    <property type="evidence" value="ECO:0007669"/>
    <property type="project" value="UniProtKB-ARBA"/>
</dbReference>
<reference evidence="3 4" key="1">
    <citation type="submission" date="2024-08" db="EMBL/GenBank/DDBJ databases">
        <title>Gnathostoma spinigerum genome.</title>
        <authorList>
            <person name="Gonzalez-Bertolin B."/>
            <person name="Monzon S."/>
            <person name="Zaballos A."/>
            <person name="Jimenez P."/>
            <person name="Dekumyoy P."/>
            <person name="Varona S."/>
            <person name="Cuesta I."/>
            <person name="Sumanam S."/>
            <person name="Adisakwattana P."/>
            <person name="Gasser R.B."/>
            <person name="Hernandez-Gonzalez A."/>
            <person name="Young N.D."/>
            <person name="Perteguer M.J."/>
        </authorList>
    </citation>
    <scope>NUCLEOTIDE SEQUENCE [LARGE SCALE GENOMIC DNA]</scope>
    <source>
        <strain evidence="3">AL3</strain>
        <tissue evidence="3">Liver</tissue>
    </source>
</reference>
<dbReference type="InterPro" id="IPR005113">
    <property type="entry name" value="uDENN_dom"/>
</dbReference>
<name>A0ABD6E9D0_9BILA</name>
<dbReference type="PANTHER" id="PTHR12296">
    <property type="entry name" value="DENN DOMAIN-CONTAINING PROTEIN 4"/>
    <property type="match status" value="1"/>
</dbReference>
<protein>
    <recommendedName>
        <fullName evidence="2">UDENN domain-containing protein</fullName>
    </recommendedName>
</protein>
<comment type="caution">
    <text evidence="3">The sequence shown here is derived from an EMBL/GenBank/DDBJ whole genome shotgun (WGS) entry which is preliminary data.</text>
</comment>
<organism evidence="3 4">
    <name type="scientific">Gnathostoma spinigerum</name>
    <dbReference type="NCBI Taxonomy" id="75299"/>
    <lineage>
        <taxon>Eukaryota</taxon>
        <taxon>Metazoa</taxon>
        <taxon>Ecdysozoa</taxon>
        <taxon>Nematoda</taxon>
        <taxon>Chromadorea</taxon>
        <taxon>Rhabditida</taxon>
        <taxon>Spirurina</taxon>
        <taxon>Gnathostomatomorpha</taxon>
        <taxon>Gnathostomatoidea</taxon>
        <taxon>Gnathostomatidae</taxon>
        <taxon>Gnathostoma</taxon>
    </lineage>
</organism>
<dbReference type="AlphaFoldDB" id="A0ABD6E9D0"/>
<dbReference type="GO" id="GO:0005737">
    <property type="term" value="C:cytoplasm"/>
    <property type="evidence" value="ECO:0007669"/>
    <property type="project" value="UniProtKB-ARBA"/>
</dbReference>
<dbReference type="InterPro" id="IPR001194">
    <property type="entry name" value="cDENN_dom"/>
</dbReference>
<accession>A0ABD6E9D0</accession>
<dbReference type="InterPro" id="IPR051696">
    <property type="entry name" value="DENN_Domain_GEFs"/>
</dbReference>